<name>A0ABP0HEC9_9DINO</name>
<dbReference type="InterPro" id="IPR011576">
    <property type="entry name" value="Pyridox_Oxase_N"/>
</dbReference>
<comment type="caution">
    <text evidence="2">The sequence shown here is derived from an EMBL/GenBank/DDBJ whole genome shotgun (WGS) entry which is preliminary data.</text>
</comment>
<dbReference type="Pfam" id="PF01243">
    <property type="entry name" value="PNPOx_N"/>
    <property type="match status" value="1"/>
</dbReference>
<dbReference type="Gene3D" id="2.30.110.10">
    <property type="entry name" value="Electron Transport, Fmn-binding Protein, Chain A"/>
    <property type="match status" value="1"/>
</dbReference>
<keyword evidence="3" id="KW-1185">Reference proteome</keyword>
<evidence type="ECO:0000313" key="2">
    <source>
        <dbReference type="EMBL" id="CAK8987699.1"/>
    </source>
</evidence>
<feature type="domain" description="Pyridoxamine 5'-phosphate oxidase N-terminal" evidence="1">
    <location>
        <begin position="23"/>
        <end position="148"/>
    </location>
</feature>
<gene>
    <name evidence="2" type="ORF">SCF082_LOCUS1085</name>
</gene>
<dbReference type="SUPFAM" id="SSF50475">
    <property type="entry name" value="FMN-binding split barrel"/>
    <property type="match status" value="1"/>
</dbReference>
<sequence>TNHNAELLSIAVHRMGKTFECLSEQHIAWLKEQRVFFVATAADKGHVNVSPKGYVQGTFAILSPKSVAYLDFTGSGAETVAHSLQNGRITLCFVAFKGDPVIMRLYGTSKVVPRAAAESFLPNFEAEFTQHSGFRAVIVVDVHRVQGSCGFSIPIFDYVSERDILKENFAKKDNDQANDYRILKNSFSIDLLPSIGHRILNNKAPLVAARFKEGFWFGYKDMSWPEWIWSSWNFWSFRANLQSRDIAMMAFGGLLAFAWFQATSTRSADP</sequence>
<dbReference type="PANTHER" id="PTHR39336:SF1">
    <property type="entry name" value="PYRIDOXAMINE PHOSPHATE OXIDASE FAMILY PROTEIN (AFU_ORTHOLOGUE AFUA_6G11440)"/>
    <property type="match status" value="1"/>
</dbReference>
<dbReference type="PANTHER" id="PTHR39336">
    <property type="entry name" value="PYRIDOXAMINE PHOSPHATE OXIDASE FAMILY PROTEIN (AFU_ORTHOLOGUE AFUA_6G11440)"/>
    <property type="match status" value="1"/>
</dbReference>
<evidence type="ECO:0000313" key="3">
    <source>
        <dbReference type="Proteomes" id="UP001642464"/>
    </source>
</evidence>
<reference evidence="2 3" key="1">
    <citation type="submission" date="2024-02" db="EMBL/GenBank/DDBJ databases">
        <authorList>
            <person name="Chen Y."/>
            <person name="Shah S."/>
            <person name="Dougan E. K."/>
            <person name="Thang M."/>
            <person name="Chan C."/>
        </authorList>
    </citation>
    <scope>NUCLEOTIDE SEQUENCE [LARGE SCALE GENOMIC DNA]</scope>
</reference>
<dbReference type="EMBL" id="CAXAMM010000483">
    <property type="protein sequence ID" value="CAK8987699.1"/>
    <property type="molecule type" value="Genomic_DNA"/>
</dbReference>
<proteinExistence type="predicted"/>
<dbReference type="InterPro" id="IPR012349">
    <property type="entry name" value="Split_barrel_FMN-bd"/>
</dbReference>
<accession>A0ABP0HEC9</accession>
<protein>
    <recommendedName>
        <fullName evidence="1">Pyridoxamine 5'-phosphate oxidase N-terminal domain-containing protein</fullName>
    </recommendedName>
</protein>
<feature type="non-terminal residue" evidence="2">
    <location>
        <position position="1"/>
    </location>
</feature>
<evidence type="ECO:0000259" key="1">
    <source>
        <dbReference type="Pfam" id="PF01243"/>
    </source>
</evidence>
<dbReference type="Proteomes" id="UP001642464">
    <property type="component" value="Unassembled WGS sequence"/>
</dbReference>
<organism evidence="2 3">
    <name type="scientific">Durusdinium trenchii</name>
    <dbReference type="NCBI Taxonomy" id="1381693"/>
    <lineage>
        <taxon>Eukaryota</taxon>
        <taxon>Sar</taxon>
        <taxon>Alveolata</taxon>
        <taxon>Dinophyceae</taxon>
        <taxon>Suessiales</taxon>
        <taxon>Symbiodiniaceae</taxon>
        <taxon>Durusdinium</taxon>
    </lineage>
</organism>